<keyword evidence="6 10" id="KW-1133">Transmembrane helix</keyword>
<evidence type="ECO:0000256" key="6">
    <source>
        <dbReference type="ARBA" id="ARBA00022989"/>
    </source>
</evidence>
<dbReference type="Gene3D" id="3.10.580.10">
    <property type="entry name" value="CBS-domain"/>
    <property type="match status" value="1"/>
</dbReference>
<keyword evidence="15" id="KW-1185">Reference proteome</keyword>
<evidence type="ECO:0000256" key="8">
    <source>
        <dbReference type="ARBA" id="ARBA00023136"/>
    </source>
</evidence>
<keyword evidence="5" id="KW-0677">Repeat</keyword>
<evidence type="ECO:0000256" key="11">
    <source>
        <dbReference type="SAM" id="Phobius"/>
    </source>
</evidence>
<comment type="caution">
    <text evidence="14">The sequence shown here is derived from an EMBL/GenBank/DDBJ whole genome shotgun (WGS) entry which is preliminary data.</text>
</comment>
<dbReference type="Proteomes" id="UP001549104">
    <property type="component" value="Unassembled WGS sequence"/>
</dbReference>
<evidence type="ECO:0000256" key="4">
    <source>
        <dbReference type="ARBA" id="ARBA00022692"/>
    </source>
</evidence>
<dbReference type="CDD" id="cd04590">
    <property type="entry name" value="CBS_pair_CorC_HlyC_assoc"/>
    <property type="match status" value="1"/>
</dbReference>
<proteinExistence type="inferred from homology"/>
<evidence type="ECO:0000259" key="12">
    <source>
        <dbReference type="PROSITE" id="PS51371"/>
    </source>
</evidence>
<dbReference type="InterPro" id="IPR051676">
    <property type="entry name" value="UPF0053_domain"/>
</dbReference>
<keyword evidence="4 10" id="KW-0812">Transmembrane</keyword>
<evidence type="ECO:0000256" key="7">
    <source>
        <dbReference type="ARBA" id="ARBA00023122"/>
    </source>
</evidence>
<keyword evidence="8 10" id="KW-0472">Membrane</keyword>
<feature type="transmembrane region" description="Helical" evidence="11">
    <location>
        <begin position="6"/>
        <end position="27"/>
    </location>
</feature>
<dbReference type="InterPro" id="IPR046342">
    <property type="entry name" value="CBS_dom_sf"/>
</dbReference>
<keyword evidence="7 9" id="KW-0129">CBS domain</keyword>
<dbReference type="InterPro" id="IPR002550">
    <property type="entry name" value="CNNM"/>
</dbReference>
<reference evidence="14 15" key="1">
    <citation type="submission" date="2024-06" db="EMBL/GenBank/DDBJ databases">
        <title>Sorghum-associated microbial communities from plants grown in Nebraska, USA.</title>
        <authorList>
            <person name="Schachtman D."/>
        </authorList>
    </citation>
    <scope>NUCLEOTIDE SEQUENCE [LARGE SCALE GENOMIC DNA]</scope>
    <source>
        <strain evidence="14 15">1288</strain>
    </source>
</reference>
<feature type="domain" description="CBS" evidence="12">
    <location>
        <begin position="288"/>
        <end position="345"/>
    </location>
</feature>
<evidence type="ECO:0000256" key="5">
    <source>
        <dbReference type="ARBA" id="ARBA00022737"/>
    </source>
</evidence>
<evidence type="ECO:0000259" key="13">
    <source>
        <dbReference type="PROSITE" id="PS51846"/>
    </source>
</evidence>
<dbReference type="SMART" id="SM01091">
    <property type="entry name" value="CorC_HlyC"/>
    <property type="match status" value="1"/>
</dbReference>
<evidence type="ECO:0000313" key="14">
    <source>
        <dbReference type="EMBL" id="MET3657943.1"/>
    </source>
</evidence>
<dbReference type="Pfam" id="PF01595">
    <property type="entry name" value="CNNM"/>
    <property type="match status" value="1"/>
</dbReference>
<feature type="domain" description="CNNM transmembrane" evidence="13">
    <location>
        <begin position="1"/>
        <end position="201"/>
    </location>
</feature>
<dbReference type="SUPFAM" id="SSF54631">
    <property type="entry name" value="CBS-domain pair"/>
    <property type="match status" value="1"/>
</dbReference>
<dbReference type="InterPro" id="IPR044751">
    <property type="entry name" value="Ion_transp-like_CBS"/>
</dbReference>
<feature type="transmembrane region" description="Helical" evidence="11">
    <location>
        <begin position="58"/>
        <end position="77"/>
    </location>
</feature>
<dbReference type="PANTHER" id="PTHR43099">
    <property type="entry name" value="UPF0053 PROTEIN YRKA"/>
    <property type="match status" value="1"/>
</dbReference>
<keyword evidence="3" id="KW-1003">Cell membrane</keyword>
<protein>
    <submittedName>
        <fullName evidence="14">CBS domain containing-hemolysin-like protein</fullName>
    </submittedName>
</protein>
<evidence type="ECO:0000256" key="9">
    <source>
        <dbReference type="PROSITE-ProRule" id="PRU00703"/>
    </source>
</evidence>
<dbReference type="Pfam" id="PF00571">
    <property type="entry name" value="CBS"/>
    <property type="match status" value="2"/>
</dbReference>
<dbReference type="EMBL" id="JBEPME010000004">
    <property type="protein sequence ID" value="MET3657943.1"/>
    <property type="molecule type" value="Genomic_DNA"/>
</dbReference>
<comment type="subcellular location">
    <subcellularLocation>
        <location evidence="1">Cell membrane</location>
        <topology evidence="1">Multi-pass membrane protein</topology>
    </subcellularLocation>
</comment>
<sequence>MEILNLVLVAVLIALTAFFVATEFALVKVRSTKIDQLVAEGRKGAISAKHVTTHLDEYLSACQLGITITALGLGWLGEPTVETMLHPLFEKFDVDPSVSQILSFVIAFVFITFLHVVVGELAPKTIAIQKAEALTLLFSKPIMWFYKLMFPFIFVLNGSARLLIGLFGFKSASEHEVAHTEEELRLILSDSFKSGEINQSELNYVNKMFEFDNRIAKEIMVPRTEMVTFSSDVSFDEVAYTIQEERYTRYPIYEGDIDNIIGFINSKDLLYFTLGDRSALDSFSIKDLLHPIPVVIETLPIDEVLKRMQNERSQLSLVIDEYGGTAGMVTIEDILEEIVGDIHDEFDADEIAEITRIAEDHYIVSGKVLIEEINDLLGTSLENETVDMIGGWCLSQNYELEEDEVIEKDGFLFIIKELDGHQIRYIEIRKNE</sequence>
<feature type="domain" description="CBS" evidence="12">
    <location>
        <begin position="220"/>
        <end position="282"/>
    </location>
</feature>
<dbReference type="PANTHER" id="PTHR43099:SF2">
    <property type="entry name" value="UPF0053 PROTEIN YRKA"/>
    <property type="match status" value="1"/>
</dbReference>
<dbReference type="RefSeq" id="WP_354313667.1">
    <property type="nucleotide sequence ID" value="NZ_JBEPME010000004.1"/>
</dbReference>
<accession>A0ABV2KA26</accession>
<dbReference type="InterPro" id="IPR005170">
    <property type="entry name" value="Transptr-assoc_dom"/>
</dbReference>
<dbReference type="SUPFAM" id="SSF56176">
    <property type="entry name" value="FAD-binding/transporter-associated domain-like"/>
    <property type="match status" value="1"/>
</dbReference>
<evidence type="ECO:0000256" key="3">
    <source>
        <dbReference type="ARBA" id="ARBA00022475"/>
    </source>
</evidence>
<dbReference type="PROSITE" id="PS51371">
    <property type="entry name" value="CBS"/>
    <property type="match status" value="2"/>
</dbReference>
<feature type="transmembrane region" description="Helical" evidence="11">
    <location>
        <begin position="97"/>
        <end position="123"/>
    </location>
</feature>
<evidence type="ECO:0000256" key="2">
    <source>
        <dbReference type="ARBA" id="ARBA00006337"/>
    </source>
</evidence>
<feature type="transmembrane region" description="Helical" evidence="11">
    <location>
        <begin position="144"/>
        <end position="169"/>
    </location>
</feature>
<dbReference type="PROSITE" id="PS51846">
    <property type="entry name" value="CNNM"/>
    <property type="match status" value="1"/>
</dbReference>
<comment type="similarity">
    <text evidence="2">Belongs to the UPF0053 family.</text>
</comment>
<evidence type="ECO:0000313" key="15">
    <source>
        <dbReference type="Proteomes" id="UP001549104"/>
    </source>
</evidence>
<dbReference type="Gene3D" id="3.30.465.10">
    <property type="match status" value="1"/>
</dbReference>
<dbReference type="InterPro" id="IPR016169">
    <property type="entry name" value="FAD-bd_PCMH_sub2"/>
</dbReference>
<dbReference type="InterPro" id="IPR000644">
    <property type="entry name" value="CBS_dom"/>
</dbReference>
<evidence type="ECO:0000256" key="1">
    <source>
        <dbReference type="ARBA" id="ARBA00004651"/>
    </source>
</evidence>
<evidence type="ECO:0000256" key="10">
    <source>
        <dbReference type="PROSITE-ProRule" id="PRU01193"/>
    </source>
</evidence>
<name>A0ABV2KA26_SPOPS</name>
<dbReference type="Pfam" id="PF03471">
    <property type="entry name" value="CorC_HlyC"/>
    <property type="match status" value="1"/>
</dbReference>
<gene>
    <name evidence="14" type="ORF">ABIC55_003040</name>
</gene>
<dbReference type="InterPro" id="IPR036318">
    <property type="entry name" value="FAD-bd_PCMH-like_sf"/>
</dbReference>
<organism evidence="14 15">
    <name type="scientific">Sporosarcina psychrophila</name>
    <name type="common">Bacillus psychrophilus</name>
    <dbReference type="NCBI Taxonomy" id="1476"/>
    <lineage>
        <taxon>Bacteria</taxon>
        <taxon>Bacillati</taxon>
        <taxon>Bacillota</taxon>
        <taxon>Bacilli</taxon>
        <taxon>Bacillales</taxon>
        <taxon>Caryophanaceae</taxon>
        <taxon>Sporosarcina</taxon>
    </lineage>
</organism>